<evidence type="ECO:0000313" key="2">
    <source>
        <dbReference type="Proteomes" id="UP001215598"/>
    </source>
</evidence>
<accession>A0AAD7MU16</accession>
<dbReference type="AlphaFoldDB" id="A0AAD7MU16"/>
<organism evidence="1 2">
    <name type="scientific">Mycena metata</name>
    <dbReference type="NCBI Taxonomy" id="1033252"/>
    <lineage>
        <taxon>Eukaryota</taxon>
        <taxon>Fungi</taxon>
        <taxon>Dikarya</taxon>
        <taxon>Basidiomycota</taxon>
        <taxon>Agaricomycotina</taxon>
        <taxon>Agaricomycetes</taxon>
        <taxon>Agaricomycetidae</taxon>
        <taxon>Agaricales</taxon>
        <taxon>Marasmiineae</taxon>
        <taxon>Mycenaceae</taxon>
        <taxon>Mycena</taxon>
    </lineage>
</organism>
<comment type="caution">
    <text evidence="1">The sequence shown here is derived from an EMBL/GenBank/DDBJ whole genome shotgun (WGS) entry which is preliminary data.</text>
</comment>
<evidence type="ECO:0000313" key="1">
    <source>
        <dbReference type="EMBL" id="KAJ7731974.1"/>
    </source>
</evidence>
<sequence>MAVHSKSFYKYLHINVSDVARPAQPECPGLGSAWAGSGFKFSRPEPEPWVPNVPATKLGGFSAIPNTEHRCNSSGDDQPNESERQVCAIKFGEASQAEILFYVLPCSSAANGFLIPIKHRECVPYEHSLPFKSGAQAPTTPKHFGPSLQDKASASLRQANLQRVYTQMKRNEWGPGFRRAEGNVPNARHLLEERLIMSSAGRDLLY</sequence>
<protein>
    <submittedName>
        <fullName evidence="1">Uncharacterized protein</fullName>
    </submittedName>
</protein>
<name>A0AAD7MU16_9AGAR</name>
<reference evidence="1" key="1">
    <citation type="submission" date="2023-03" db="EMBL/GenBank/DDBJ databases">
        <title>Massive genome expansion in bonnet fungi (Mycena s.s.) driven by repeated elements and novel gene families across ecological guilds.</title>
        <authorList>
            <consortium name="Lawrence Berkeley National Laboratory"/>
            <person name="Harder C.B."/>
            <person name="Miyauchi S."/>
            <person name="Viragh M."/>
            <person name="Kuo A."/>
            <person name="Thoen E."/>
            <person name="Andreopoulos B."/>
            <person name="Lu D."/>
            <person name="Skrede I."/>
            <person name="Drula E."/>
            <person name="Henrissat B."/>
            <person name="Morin E."/>
            <person name="Kohler A."/>
            <person name="Barry K."/>
            <person name="LaButti K."/>
            <person name="Morin E."/>
            <person name="Salamov A."/>
            <person name="Lipzen A."/>
            <person name="Mereny Z."/>
            <person name="Hegedus B."/>
            <person name="Baldrian P."/>
            <person name="Stursova M."/>
            <person name="Weitz H."/>
            <person name="Taylor A."/>
            <person name="Grigoriev I.V."/>
            <person name="Nagy L.G."/>
            <person name="Martin F."/>
            <person name="Kauserud H."/>
        </authorList>
    </citation>
    <scope>NUCLEOTIDE SEQUENCE</scope>
    <source>
        <strain evidence="1">CBHHK182m</strain>
    </source>
</reference>
<dbReference type="EMBL" id="JARKIB010000148">
    <property type="protein sequence ID" value="KAJ7731974.1"/>
    <property type="molecule type" value="Genomic_DNA"/>
</dbReference>
<proteinExistence type="predicted"/>
<gene>
    <name evidence="1" type="ORF">B0H16DRAFT_1696520</name>
</gene>
<dbReference type="Proteomes" id="UP001215598">
    <property type="component" value="Unassembled WGS sequence"/>
</dbReference>
<keyword evidence="2" id="KW-1185">Reference proteome</keyword>